<gene>
    <name evidence="10" type="ordered locus">Spiaf_1480</name>
</gene>
<keyword evidence="11" id="KW-1185">Reference proteome</keyword>
<dbReference type="Proteomes" id="UP000007383">
    <property type="component" value="Chromosome"/>
</dbReference>
<feature type="domain" description="Acyl-ACP thioesterase-like C-terminal" evidence="9">
    <location>
        <begin position="158"/>
        <end position="226"/>
    </location>
</feature>
<dbReference type="GO" id="GO:0016297">
    <property type="term" value="F:fatty acyl-[ACP] hydrolase activity"/>
    <property type="evidence" value="ECO:0007669"/>
    <property type="project" value="InterPro"/>
</dbReference>
<evidence type="ECO:0000256" key="5">
    <source>
        <dbReference type="ARBA" id="ARBA00022946"/>
    </source>
</evidence>
<dbReference type="PANTHER" id="PTHR31727:SF6">
    <property type="entry name" value="OLEOYL-ACYL CARRIER PROTEIN THIOESTERASE 1, CHLOROPLASTIC"/>
    <property type="match status" value="1"/>
</dbReference>
<dbReference type="KEGG" id="sfc:Spiaf_1480"/>
<evidence type="ECO:0000256" key="6">
    <source>
        <dbReference type="ARBA" id="ARBA00023098"/>
    </source>
</evidence>
<proteinExistence type="inferred from homology"/>
<evidence type="ECO:0000256" key="4">
    <source>
        <dbReference type="ARBA" id="ARBA00022832"/>
    </source>
</evidence>
<evidence type="ECO:0000256" key="7">
    <source>
        <dbReference type="ARBA" id="ARBA00023160"/>
    </source>
</evidence>
<reference evidence="11" key="1">
    <citation type="journal article" date="2013" name="Stand. Genomic Sci.">
        <title>Complete genome sequence of the halophilic bacterium Spirochaeta africana type strain (Z-7692(T)) from the alkaline Lake Magadi in the East African Rift.</title>
        <authorList>
            <person name="Liolos K."/>
            <person name="Abt B."/>
            <person name="Scheuner C."/>
            <person name="Teshima H."/>
            <person name="Held B."/>
            <person name="Lapidus A."/>
            <person name="Nolan M."/>
            <person name="Lucas S."/>
            <person name="Deshpande S."/>
            <person name="Cheng J.F."/>
            <person name="Tapia R."/>
            <person name="Goodwin L.A."/>
            <person name="Pitluck S."/>
            <person name="Pagani I."/>
            <person name="Ivanova N."/>
            <person name="Mavromatis K."/>
            <person name="Mikhailova N."/>
            <person name="Huntemann M."/>
            <person name="Pati A."/>
            <person name="Chen A."/>
            <person name="Palaniappan K."/>
            <person name="Land M."/>
            <person name="Rohde M."/>
            <person name="Tindall B.J."/>
            <person name="Detter J.C."/>
            <person name="Goker M."/>
            <person name="Bristow J."/>
            <person name="Eisen J.A."/>
            <person name="Markowitz V."/>
            <person name="Hugenholtz P."/>
            <person name="Woyke T."/>
            <person name="Klenk H.P."/>
            <person name="Kyrpides N.C."/>
        </authorList>
    </citation>
    <scope>NUCLEOTIDE SEQUENCE</scope>
    <source>
        <strain evidence="11">ATCC 700263 / DSM 8902 / Z-7692</strain>
    </source>
</reference>
<dbReference type="RefSeq" id="WP_014455525.1">
    <property type="nucleotide sequence ID" value="NC_017098.1"/>
</dbReference>
<protein>
    <submittedName>
        <fullName evidence="10">Acyl-ACP thioesterase</fullName>
    </submittedName>
</protein>
<dbReference type="OrthoDB" id="9801517at2"/>
<dbReference type="InterPro" id="IPR045023">
    <property type="entry name" value="FATA/B"/>
</dbReference>
<feature type="domain" description="Acyl-ACP thioesterase N-terminal hotdog" evidence="8">
    <location>
        <begin position="6"/>
        <end position="126"/>
    </location>
</feature>
<dbReference type="InterPro" id="IPR002864">
    <property type="entry name" value="Acyl-ACP_thioesterase_NHD"/>
</dbReference>
<evidence type="ECO:0000256" key="3">
    <source>
        <dbReference type="ARBA" id="ARBA00022801"/>
    </source>
</evidence>
<evidence type="ECO:0000256" key="2">
    <source>
        <dbReference type="ARBA" id="ARBA00022516"/>
    </source>
</evidence>
<dbReference type="Pfam" id="PF01643">
    <property type="entry name" value="Acyl-ACP_TE"/>
    <property type="match status" value="1"/>
</dbReference>
<dbReference type="eggNOG" id="COG3884">
    <property type="taxonomic scope" value="Bacteria"/>
</dbReference>
<dbReference type="SUPFAM" id="SSF54637">
    <property type="entry name" value="Thioesterase/thiol ester dehydrase-isomerase"/>
    <property type="match status" value="2"/>
</dbReference>
<dbReference type="InterPro" id="IPR049427">
    <property type="entry name" value="Acyl-ACP_TE_C"/>
</dbReference>
<evidence type="ECO:0000313" key="11">
    <source>
        <dbReference type="Proteomes" id="UP000007383"/>
    </source>
</evidence>
<evidence type="ECO:0000313" key="10">
    <source>
        <dbReference type="EMBL" id="AFG37541.1"/>
    </source>
</evidence>
<evidence type="ECO:0000256" key="1">
    <source>
        <dbReference type="ARBA" id="ARBA00006500"/>
    </source>
</evidence>
<organism evidence="10 11">
    <name type="scientific">Spirochaeta africana (strain ATCC 700263 / DSM 8902 / Z-7692)</name>
    <dbReference type="NCBI Taxonomy" id="889378"/>
    <lineage>
        <taxon>Bacteria</taxon>
        <taxon>Pseudomonadati</taxon>
        <taxon>Spirochaetota</taxon>
        <taxon>Spirochaetia</taxon>
        <taxon>Spirochaetales</taxon>
        <taxon>Spirochaetaceae</taxon>
        <taxon>Spirochaeta</taxon>
    </lineage>
</organism>
<evidence type="ECO:0000259" key="8">
    <source>
        <dbReference type="Pfam" id="PF01643"/>
    </source>
</evidence>
<keyword evidence="6" id="KW-0443">Lipid metabolism</keyword>
<keyword evidence="2" id="KW-0444">Lipid biosynthesis</keyword>
<comment type="similarity">
    <text evidence="1">Belongs to the acyl-ACP thioesterase family.</text>
</comment>
<dbReference type="InterPro" id="IPR029069">
    <property type="entry name" value="HotDog_dom_sf"/>
</dbReference>
<keyword evidence="7" id="KW-0275">Fatty acid biosynthesis</keyword>
<dbReference type="HOGENOM" id="CLU_045466_2_0_12"/>
<keyword evidence="3" id="KW-0378">Hydrolase</keyword>
<name>H9UJ48_SPIAZ</name>
<dbReference type="STRING" id="889378.Spiaf_1480"/>
<dbReference type="CDD" id="cd00586">
    <property type="entry name" value="4HBT"/>
    <property type="match status" value="1"/>
</dbReference>
<dbReference type="GO" id="GO:0000036">
    <property type="term" value="F:acyl carrier activity"/>
    <property type="evidence" value="ECO:0007669"/>
    <property type="project" value="TreeGrafter"/>
</dbReference>
<dbReference type="Pfam" id="PF20791">
    <property type="entry name" value="Acyl-ACP_TE_C"/>
    <property type="match status" value="1"/>
</dbReference>
<sequence length="247" mass="28633">MHRLPFTDNYTLRPNEVDVEHLLRLSSLADMFQNSAWRSADVLGFGFHDLTSQGLAWVLSRMQITLDSYPDWGETVQLDTWPKRTDRLFALRDFELYSQSDKSEPVVRASSAWLLIDLKTRRPRRLESLESAMPSLDRDAIEATPVKLSCPDSMPLHNVVQVRRSNLDMNYHTNNAAYIAWIEDCIPMEMYQHRRIHELTVNFVGESFIGDQLTIEYQLDQNHMNGRICNQKKQDVVLFSAGLSTRT</sequence>
<dbReference type="Gene3D" id="3.10.129.10">
    <property type="entry name" value="Hotdog Thioesterase"/>
    <property type="match status" value="2"/>
</dbReference>
<dbReference type="PANTHER" id="PTHR31727">
    <property type="entry name" value="OLEOYL-ACYL CARRIER PROTEIN THIOESTERASE 1, CHLOROPLASTIC"/>
    <property type="match status" value="1"/>
</dbReference>
<dbReference type="PATRIC" id="fig|889378.3.peg.1471"/>
<dbReference type="AlphaFoldDB" id="H9UJ48"/>
<keyword evidence="4" id="KW-0276">Fatty acid metabolism</keyword>
<accession>H9UJ48</accession>
<evidence type="ECO:0000259" key="9">
    <source>
        <dbReference type="Pfam" id="PF20791"/>
    </source>
</evidence>
<keyword evidence="5" id="KW-0809">Transit peptide</keyword>
<dbReference type="EMBL" id="CP003282">
    <property type="protein sequence ID" value="AFG37541.1"/>
    <property type="molecule type" value="Genomic_DNA"/>
</dbReference>